<evidence type="ECO:0000313" key="2">
    <source>
        <dbReference type="Proteomes" id="UP000300879"/>
    </source>
</evidence>
<reference evidence="1 2" key="1">
    <citation type="submission" date="2019-05" db="EMBL/GenBank/DDBJ databases">
        <authorList>
            <person name="Chen C."/>
        </authorList>
    </citation>
    <scope>NUCLEOTIDE SEQUENCE [LARGE SCALE GENOMIC DNA]</scope>
    <source>
        <strain evidence="1 2">HB172198</strain>
    </source>
</reference>
<keyword evidence="2" id="KW-1185">Reference proteome</keyword>
<name>A0A4P8XG77_9BACL</name>
<proteinExistence type="predicted"/>
<dbReference type="AlphaFoldDB" id="A0A4P8XG77"/>
<accession>A0A4P8XG77</accession>
<sequence>MYRFHLMITLPFRAFKINYYCICILRDNKGENDLILKSNILNKADI</sequence>
<dbReference type="KEGG" id="palo:E6C60_0756"/>
<organism evidence="1 2">
    <name type="scientific">Paenibacillus algicola</name>
    <dbReference type="NCBI Taxonomy" id="2565926"/>
    <lineage>
        <taxon>Bacteria</taxon>
        <taxon>Bacillati</taxon>
        <taxon>Bacillota</taxon>
        <taxon>Bacilli</taxon>
        <taxon>Bacillales</taxon>
        <taxon>Paenibacillaceae</taxon>
        <taxon>Paenibacillus</taxon>
    </lineage>
</organism>
<dbReference type="Proteomes" id="UP000300879">
    <property type="component" value="Chromosome"/>
</dbReference>
<dbReference type="EMBL" id="CP040396">
    <property type="protein sequence ID" value="QCT01477.1"/>
    <property type="molecule type" value="Genomic_DNA"/>
</dbReference>
<evidence type="ECO:0000313" key="1">
    <source>
        <dbReference type="EMBL" id="QCT01477.1"/>
    </source>
</evidence>
<protein>
    <submittedName>
        <fullName evidence="1">Uncharacterized protein</fullName>
    </submittedName>
</protein>
<gene>
    <name evidence="1" type="ORF">E6C60_0756</name>
</gene>